<dbReference type="PANTHER" id="PTHR46128:SF211">
    <property type="entry name" value="PENTACOTRIPEPTIDE-REPEAT REGION OF PRORP DOMAIN-CONTAINING PROTEIN"/>
    <property type="match status" value="1"/>
</dbReference>
<feature type="repeat" description="PPR" evidence="3">
    <location>
        <begin position="192"/>
        <end position="226"/>
    </location>
</feature>
<gene>
    <name evidence="4" type="ORF">Slati_3466300</name>
</gene>
<dbReference type="EMBL" id="JACGWN010000012">
    <property type="protein sequence ID" value="KAL0416344.1"/>
    <property type="molecule type" value="Genomic_DNA"/>
</dbReference>
<comment type="similarity">
    <text evidence="1">Belongs to the PPR family. P subfamily.</text>
</comment>
<evidence type="ECO:0000256" key="1">
    <source>
        <dbReference type="ARBA" id="ARBA00007626"/>
    </source>
</evidence>
<dbReference type="InterPro" id="IPR011990">
    <property type="entry name" value="TPR-like_helical_dom_sf"/>
</dbReference>
<dbReference type="InterPro" id="IPR002885">
    <property type="entry name" value="PPR_rpt"/>
</dbReference>
<reference evidence="4" key="2">
    <citation type="journal article" date="2024" name="Plant">
        <title>Genomic evolution and insights into agronomic trait innovations of Sesamum species.</title>
        <authorList>
            <person name="Miao H."/>
            <person name="Wang L."/>
            <person name="Qu L."/>
            <person name="Liu H."/>
            <person name="Sun Y."/>
            <person name="Le M."/>
            <person name="Wang Q."/>
            <person name="Wei S."/>
            <person name="Zheng Y."/>
            <person name="Lin W."/>
            <person name="Duan Y."/>
            <person name="Cao H."/>
            <person name="Xiong S."/>
            <person name="Wang X."/>
            <person name="Wei L."/>
            <person name="Li C."/>
            <person name="Ma Q."/>
            <person name="Ju M."/>
            <person name="Zhao R."/>
            <person name="Li G."/>
            <person name="Mu C."/>
            <person name="Tian Q."/>
            <person name="Mei H."/>
            <person name="Zhang T."/>
            <person name="Gao T."/>
            <person name="Zhang H."/>
        </authorList>
    </citation>
    <scope>NUCLEOTIDE SEQUENCE</scope>
    <source>
        <strain evidence="4">KEN1</strain>
    </source>
</reference>
<reference evidence="4" key="1">
    <citation type="submission" date="2020-06" db="EMBL/GenBank/DDBJ databases">
        <authorList>
            <person name="Li T."/>
            <person name="Hu X."/>
            <person name="Zhang T."/>
            <person name="Song X."/>
            <person name="Zhang H."/>
            <person name="Dai N."/>
            <person name="Sheng W."/>
            <person name="Hou X."/>
            <person name="Wei L."/>
        </authorList>
    </citation>
    <scope>NUCLEOTIDE SEQUENCE</scope>
    <source>
        <strain evidence="4">KEN1</strain>
        <tissue evidence="4">Leaf</tissue>
    </source>
</reference>
<feature type="repeat" description="PPR" evidence="3">
    <location>
        <begin position="157"/>
        <end position="191"/>
    </location>
</feature>
<sequence>MKFSPPRMKPLLSQKTSLAFLCSSATPSFPSAPSSPYLSNMAAAILNSPQQALRIFNSASRNLNPAKTLKLHSAIVHFLTEAKLYVKARCLIEGLIEILRRSQKPHKVCSSIFNALKHVQTSGCPPNVFGVLIGALCARGLADEGYWVYRKMGKLPAVQACNALLNGILKTGRVELMWEVYYDMVLNGLLPSEVTYGILVDASCDRGDFVKARLLFEEMIERGLKPTVVIYTTLIHGLCIDNNMLEAENIFTRMREYGVVPNLYTYNALIHGYAKMASVEKARRVYYEMLDQGVLPNVIT</sequence>
<accession>A0AAW2UH83</accession>
<feature type="repeat" description="PPR" evidence="3">
    <location>
        <begin position="227"/>
        <end position="261"/>
    </location>
</feature>
<comment type="caution">
    <text evidence="4">The sequence shown here is derived from an EMBL/GenBank/DDBJ whole genome shotgun (WGS) entry which is preliminary data.</text>
</comment>
<organism evidence="4">
    <name type="scientific">Sesamum latifolium</name>
    <dbReference type="NCBI Taxonomy" id="2727402"/>
    <lineage>
        <taxon>Eukaryota</taxon>
        <taxon>Viridiplantae</taxon>
        <taxon>Streptophyta</taxon>
        <taxon>Embryophyta</taxon>
        <taxon>Tracheophyta</taxon>
        <taxon>Spermatophyta</taxon>
        <taxon>Magnoliopsida</taxon>
        <taxon>eudicotyledons</taxon>
        <taxon>Gunneridae</taxon>
        <taxon>Pentapetalae</taxon>
        <taxon>asterids</taxon>
        <taxon>lamiids</taxon>
        <taxon>Lamiales</taxon>
        <taxon>Pedaliaceae</taxon>
        <taxon>Sesamum</taxon>
    </lineage>
</organism>
<feature type="repeat" description="PPR" evidence="3">
    <location>
        <begin position="262"/>
        <end position="296"/>
    </location>
</feature>
<dbReference type="AlphaFoldDB" id="A0AAW2UH83"/>
<proteinExistence type="inferred from homology"/>
<dbReference type="PANTHER" id="PTHR46128">
    <property type="entry name" value="MITOCHONDRIAL GROUP I INTRON SPLICING FACTOR CCM1"/>
    <property type="match status" value="1"/>
</dbReference>
<dbReference type="NCBIfam" id="TIGR00756">
    <property type="entry name" value="PPR"/>
    <property type="match status" value="4"/>
</dbReference>
<dbReference type="Pfam" id="PF13041">
    <property type="entry name" value="PPR_2"/>
    <property type="match status" value="2"/>
</dbReference>
<keyword evidence="2" id="KW-0677">Repeat</keyword>
<dbReference type="InterPro" id="IPR050872">
    <property type="entry name" value="PPR_P_subfamily"/>
</dbReference>
<protein>
    <recommendedName>
        <fullName evidence="5">Pentatricopeptide repeat-containing protein</fullName>
    </recommendedName>
</protein>
<evidence type="ECO:0000313" key="4">
    <source>
        <dbReference type="EMBL" id="KAL0416344.1"/>
    </source>
</evidence>
<evidence type="ECO:0000256" key="2">
    <source>
        <dbReference type="ARBA" id="ARBA00022737"/>
    </source>
</evidence>
<dbReference type="SUPFAM" id="SSF81901">
    <property type="entry name" value="HCP-like"/>
    <property type="match status" value="1"/>
</dbReference>
<dbReference type="Pfam" id="PF01535">
    <property type="entry name" value="PPR"/>
    <property type="match status" value="1"/>
</dbReference>
<name>A0AAW2UH83_9LAMI</name>
<dbReference type="Gene3D" id="1.25.40.10">
    <property type="entry name" value="Tetratricopeptide repeat domain"/>
    <property type="match status" value="2"/>
</dbReference>
<dbReference type="PROSITE" id="PS51375">
    <property type="entry name" value="PPR"/>
    <property type="match status" value="4"/>
</dbReference>
<evidence type="ECO:0000256" key="3">
    <source>
        <dbReference type="PROSITE-ProRule" id="PRU00708"/>
    </source>
</evidence>
<evidence type="ECO:0008006" key="5">
    <source>
        <dbReference type="Google" id="ProtNLM"/>
    </source>
</evidence>